<protein>
    <submittedName>
        <fullName evidence="1">Uncharacterized protein</fullName>
    </submittedName>
</protein>
<dbReference type="Proteomes" id="UP000299102">
    <property type="component" value="Unassembled WGS sequence"/>
</dbReference>
<organism evidence="1 2">
    <name type="scientific">Eumeta variegata</name>
    <name type="common">Bagworm moth</name>
    <name type="synonym">Eumeta japonica</name>
    <dbReference type="NCBI Taxonomy" id="151549"/>
    <lineage>
        <taxon>Eukaryota</taxon>
        <taxon>Metazoa</taxon>
        <taxon>Ecdysozoa</taxon>
        <taxon>Arthropoda</taxon>
        <taxon>Hexapoda</taxon>
        <taxon>Insecta</taxon>
        <taxon>Pterygota</taxon>
        <taxon>Neoptera</taxon>
        <taxon>Endopterygota</taxon>
        <taxon>Lepidoptera</taxon>
        <taxon>Glossata</taxon>
        <taxon>Ditrysia</taxon>
        <taxon>Tineoidea</taxon>
        <taxon>Psychidae</taxon>
        <taxon>Oiketicinae</taxon>
        <taxon>Eumeta</taxon>
    </lineage>
</organism>
<proteinExistence type="predicted"/>
<keyword evidence="2" id="KW-1185">Reference proteome</keyword>
<reference evidence="1 2" key="1">
    <citation type="journal article" date="2019" name="Commun. Biol.">
        <title>The bagworm genome reveals a unique fibroin gene that provides high tensile strength.</title>
        <authorList>
            <person name="Kono N."/>
            <person name="Nakamura H."/>
            <person name="Ohtoshi R."/>
            <person name="Tomita M."/>
            <person name="Numata K."/>
            <person name="Arakawa K."/>
        </authorList>
    </citation>
    <scope>NUCLEOTIDE SEQUENCE [LARGE SCALE GENOMIC DNA]</scope>
</reference>
<evidence type="ECO:0000313" key="2">
    <source>
        <dbReference type="Proteomes" id="UP000299102"/>
    </source>
</evidence>
<dbReference type="EMBL" id="BGZK01002380">
    <property type="protein sequence ID" value="GBP93462.1"/>
    <property type="molecule type" value="Genomic_DNA"/>
</dbReference>
<dbReference type="AlphaFoldDB" id="A0A4C2A126"/>
<comment type="caution">
    <text evidence="1">The sequence shown here is derived from an EMBL/GenBank/DDBJ whole genome shotgun (WGS) entry which is preliminary data.</text>
</comment>
<accession>A0A4C2A126</accession>
<dbReference type="OrthoDB" id="9997853at2759"/>
<sequence>MRLSRENQVISLNVHFKKCTLKEIVCTSAAEESPLVDAFYYIYVTSAYSVEPSAVGTRQKVAHEVFGSRTPAIKMMLMVFPASGAMMEISGRNEVKEFFRVCPAVHAIEHAQRPRLFARPTGLLLEPESIPVSEFTSCRAPPRARIYSWLLLEPESIPVSELTSCRAPPRARIYSWLIPESESIPVSEFTSCRAHPRVRVYSGVRETHRIQGLVYLFTLQGSGQAPLWYTPEKITVPKTWFTGSTCLALASSLEYILEVFLFTFQLLFRV</sequence>
<gene>
    <name evidence="1" type="ORF">EVAR_65599_1</name>
</gene>
<name>A0A4C2A126_EUMVA</name>
<evidence type="ECO:0000313" key="1">
    <source>
        <dbReference type="EMBL" id="GBP93462.1"/>
    </source>
</evidence>